<dbReference type="PANTHER" id="PTHR34009">
    <property type="entry name" value="PROTEIN STAR"/>
    <property type="match status" value="1"/>
</dbReference>
<dbReference type="NCBIfam" id="TIGR01444">
    <property type="entry name" value="fkbM_fam"/>
    <property type="match status" value="1"/>
</dbReference>
<feature type="domain" description="Methyltransferase FkbM" evidence="1">
    <location>
        <begin position="75"/>
        <end position="230"/>
    </location>
</feature>
<dbReference type="EMBL" id="ONZG01000008">
    <property type="protein sequence ID" value="SPJ29779.1"/>
    <property type="molecule type" value="Genomic_DNA"/>
</dbReference>
<organism evidence="2 3">
    <name type="scientific">Falsiruegeria mediterranea M17</name>
    <dbReference type="NCBI Taxonomy" id="1200281"/>
    <lineage>
        <taxon>Bacteria</taxon>
        <taxon>Pseudomonadati</taxon>
        <taxon>Pseudomonadota</taxon>
        <taxon>Alphaproteobacteria</taxon>
        <taxon>Rhodobacterales</taxon>
        <taxon>Roseobacteraceae</taxon>
        <taxon>Falsiruegeria</taxon>
    </lineage>
</organism>
<gene>
    <name evidence="2" type="ORF">TRM7615_03301</name>
</gene>
<dbReference type="InterPro" id="IPR029063">
    <property type="entry name" value="SAM-dependent_MTases_sf"/>
</dbReference>
<dbReference type="InterPro" id="IPR006342">
    <property type="entry name" value="FkbM_mtfrase"/>
</dbReference>
<proteinExistence type="predicted"/>
<accession>A0A2R8CBL9</accession>
<dbReference type="RefSeq" id="WP_108789447.1">
    <property type="nucleotide sequence ID" value="NZ_ONZG01000008.1"/>
</dbReference>
<dbReference type="GO" id="GO:0016197">
    <property type="term" value="P:endosomal transport"/>
    <property type="evidence" value="ECO:0007669"/>
    <property type="project" value="TreeGrafter"/>
</dbReference>
<dbReference type="Pfam" id="PF05050">
    <property type="entry name" value="Methyltransf_21"/>
    <property type="match status" value="1"/>
</dbReference>
<keyword evidence="3" id="KW-1185">Reference proteome</keyword>
<dbReference type="GO" id="GO:0005737">
    <property type="term" value="C:cytoplasm"/>
    <property type="evidence" value="ECO:0007669"/>
    <property type="project" value="GOC"/>
</dbReference>
<dbReference type="GO" id="GO:0005886">
    <property type="term" value="C:plasma membrane"/>
    <property type="evidence" value="ECO:0007669"/>
    <property type="project" value="TreeGrafter"/>
</dbReference>
<dbReference type="Proteomes" id="UP000244898">
    <property type="component" value="Unassembled WGS sequence"/>
</dbReference>
<dbReference type="AlphaFoldDB" id="A0A2R8CBL9"/>
<name>A0A2R8CBL9_9RHOB</name>
<dbReference type="Gene3D" id="3.40.50.150">
    <property type="entry name" value="Vaccinia Virus protein VP39"/>
    <property type="match status" value="1"/>
</dbReference>
<dbReference type="PANTHER" id="PTHR34009:SF2">
    <property type="entry name" value="PROTEIN STAR"/>
    <property type="match status" value="1"/>
</dbReference>
<dbReference type="SUPFAM" id="SSF53335">
    <property type="entry name" value="S-adenosyl-L-methionine-dependent methyltransferases"/>
    <property type="match status" value="1"/>
</dbReference>
<dbReference type="OrthoDB" id="938855at2"/>
<dbReference type="InterPro" id="IPR053202">
    <property type="entry name" value="EGF_Rcpt_Signaling_Reg"/>
</dbReference>
<sequence length="247" mass="28423">MSRLITNTTLIRRDRLRQLKERESGWHDLQFIKAIAPKHRSRCIDLLDHGHSQIRQDLFALAQLDFKMDGYFVEFGATNGVSLSNTCLMEREFGWTGILAEPSRGWHEELRQNRTATIDTRCVWKETGSTVQFTQARREVNSAISEFASAKDKLRGSSYEVDTISLNDLLSEHGAPEHIDYMSVDTEGSEFDILQALDFDRWSFGVLTVEHAHLPQQDDIHALLSAKGYRRVLTELSMFDDWYILAN</sequence>
<evidence type="ECO:0000313" key="2">
    <source>
        <dbReference type="EMBL" id="SPJ29779.1"/>
    </source>
</evidence>
<evidence type="ECO:0000259" key="1">
    <source>
        <dbReference type="Pfam" id="PF05050"/>
    </source>
</evidence>
<dbReference type="GO" id="GO:0006888">
    <property type="term" value="P:endoplasmic reticulum to Golgi vesicle-mediated transport"/>
    <property type="evidence" value="ECO:0007669"/>
    <property type="project" value="TreeGrafter"/>
</dbReference>
<evidence type="ECO:0000313" key="3">
    <source>
        <dbReference type="Proteomes" id="UP000244898"/>
    </source>
</evidence>
<protein>
    <recommendedName>
        <fullName evidence="1">Methyltransferase FkbM domain-containing protein</fullName>
    </recommendedName>
</protein>
<reference evidence="3" key="1">
    <citation type="submission" date="2018-03" db="EMBL/GenBank/DDBJ databases">
        <authorList>
            <person name="Rodrigo-Torres L."/>
            <person name="Arahal R. D."/>
            <person name="Lucena T."/>
        </authorList>
    </citation>
    <scope>NUCLEOTIDE SEQUENCE [LARGE SCALE GENOMIC DNA]</scope>
    <source>
        <strain evidence="3">CECT 7615</strain>
    </source>
</reference>